<keyword evidence="2" id="KW-1185">Reference proteome</keyword>
<evidence type="ECO:0000313" key="2">
    <source>
        <dbReference type="Proteomes" id="UP000639606"/>
    </source>
</evidence>
<comment type="caution">
    <text evidence="1">The sequence shown here is derived from an EMBL/GenBank/DDBJ whole genome shotgun (WGS) entry which is preliminary data.</text>
</comment>
<evidence type="ECO:0000313" key="1">
    <source>
        <dbReference type="EMBL" id="GGP44422.1"/>
    </source>
</evidence>
<dbReference type="Proteomes" id="UP000639606">
    <property type="component" value="Unassembled WGS sequence"/>
</dbReference>
<reference evidence="1" key="2">
    <citation type="submission" date="2020-09" db="EMBL/GenBank/DDBJ databases">
        <authorList>
            <person name="Sun Q."/>
            <person name="Ohkuma M."/>
        </authorList>
    </citation>
    <scope>NUCLEOTIDE SEQUENCE</scope>
    <source>
        <strain evidence="1">JCM 3313</strain>
    </source>
</reference>
<reference evidence="1" key="1">
    <citation type="journal article" date="2014" name="Int. J. Syst. Evol. Microbiol.">
        <title>Complete genome sequence of Corynebacterium casei LMG S-19264T (=DSM 44701T), isolated from a smear-ripened cheese.</title>
        <authorList>
            <consortium name="US DOE Joint Genome Institute (JGI-PGF)"/>
            <person name="Walter F."/>
            <person name="Albersmeier A."/>
            <person name="Kalinowski J."/>
            <person name="Ruckert C."/>
        </authorList>
    </citation>
    <scope>NUCLEOTIDE SEQUENCE</scope>
    <source>
        <strain evidence="1">JCM 3313</strain>
    </source>
</reference>
<accession>A0A918AJG2</accession>
<dbReference type="AlphaFoldDB" id="A0A918AJG2"/>
<name>A0A918AJG2_9PSEU</name>
<organism evidence="1 2">
    <name type="scientific">Saccharothrix coeruleofusca</name>
    <dbReference type="NCBI Taxonomy" id="33919"/>
    <lineage>
        <taxon>Bacteria</taxon>
        <taxon>Bacillati</taxon>
        <taxon>Actinomycetota</taxon>
        <taxon>Actinomycetes</taxon>
        <taxon>Pseudonocardiales</taxon>
        <taxon>Pseudonocardiaceae</taxon>
        <taxon>Saccharothrix</taxon>
    </lineage>
</organism>
<proteinExistence type="predicted"/>
<protein>
    <submittedName>
        <fullName evidence="1">Uncharacterized protein</fullName>
    </submittedName>
</protein>
<dbReference type="EMBL" id="BMRG01000002">
    <property type="protein sequence ID" value="GGP44422.1"/>
    <property type="molecule type" value="Genomic_DNA"/>
</dbReference>
<gene>
    <name evidence="1" type="ORF">GCM10010185_15170</name>
</gene>
<sequence>MRARTEEGATTMDLSRRSFSGGTAVAVRAGTSTPHLLAAEQLVDHLSLPTCPLSNNTYKAPEQRNVVTWGTPGDAATWFNQSQCASFQTAVLKRAYPRWATPAFFTAHFGLASPFARDYRAVFAADATPHFERVTRVADLLPGDLIAIDYRNDQDTNTGHIVMVRSVKGVHVASGRGLNFPGETQYAVEVVDCTAEPHGRHGVGDYAAFPDSRVFNAGSRAEGAGYGHMMFYAADRTGEFARYRWSVNTASTGAHTTEQRPIAAARVVP</sequence>